<comment type="similarity">
    <text evidence="3 10">Belongs to the TRM44 family.</text>
</comment>
<keyword evidence="8 10" id="KW-0819">tRNA processing</keyword>
<comment type="function">
    <text evidence="1">Probable adenosyl-L-methionine (AdoMet)-dependent tRNA (uracil-O(2)-)-methyltransferase.</text>
</comment>
<dbReference type="WBParaSite" id="SBAD_0000551301-mRNA-1">
    <property type="protein sequence ID" value="SBAD_0000551301-mRNA-1"/>
    <property type="gene ID" value="SBAD_0000551301"/>
</dbReference>
<evidence type="ECO:0000313" key="13">
    <source>
        <dbReference type="WBParaSite" id="SBAD_0000551301-mRNA-1"/>
    </source>
</evidence>
<keyword evidence="12" id="KW-1185">Reference proteome</keyword>
<dbReference type="AlphaFoldDB" id="A0A183INV0"/>
<organism evidence="13">
    <name type="scientific">Soboliphyme baturini</name>
    <dbReference type="NCBI Taxonomy" id="241478"/>
    <lineage>
        <taxon>Eukaryota</taxon>
        <taxon>Metazoa</taxon>
        <taxon>Ecdysozoa</taxon>
        <taxon>Nematoda</taxon>
        <taxon>Enoplea</taxon>
        <taxon>Dorylaimia</taxon>
        <taxon>Dioctophymatida</taxon>
        <taxon>Dioctophymatoidea</taxon>
        <taxon>Soboliphymatidae</taxon>
        <taxon>Soboliphyme</taxon>
    </lineage>
</organism>
<comment type="function">
    <text evidence="10">Adenosyl-L-methionine (AdoMet)-dependent tRNA (uracil-O(2)-)-methyltransferase.</text>
</comment>
<dbReference type="GO" id="GO:0141101">
    <property type="term" value="F:tRNA(Ser) (uridine(44)-2'-O-)-methyltransferase activity"/>
    <property type="evidence" value="ECO:0007669"/>
    <property type="project" value="UniProtKB-EC"/>
</dbReference>
<dbReference type="GO" id="GO:0030488">
    <property type="term" value="P:tRNA methylation"/>
    <property type="evidence" value="ECO:0007669"/>
    <property type="project" value="UniProtKB-UniRule"/>
</dbReference>
<name>A0A183INV0_9BILA</name>
<reference evidence="11 12" key="2">
    <citation type="submission" date="2018-11" db="EMBL/GenBank/DDBJ databases">
        <authorList>
            <consortium name="Pathogen Informatics"/>
        </authorList>
    </citation>
    <scope>NUCLEOTIDE SEQUENCE [LARGE SCALE GENOMIC DNA]</scope>
</reference>
<dbReference type="Pfam" id="PF07757">
    <property type="entry name" value="AdoMet_MTase"/>
    <property type="match status" value="1"/>
</dbReference>
<evidence type="ECO:0000256" key="2">
    <source>
        <dbReference type="ARBA" id="ARBA00004496"/>
    </source>
</evidence>
<gene>
    <name evidence="11" type="ORF">SBAD_LOCUS5297</name>
</gene>
<accession>A0A183INV0</accession>
<evidence type="ECO:0000256" key="4">
    <source>
        <dbReference type="ARBA" id="ARBA00022490"/>
    </source>
</evidence>
<comment type="catalytic activity">
    <reaction evidence="9 10">
        <text>uridine(44) in tRNA(Ser) + S-adenosyl-L-methionine = 2'-O-methyluridine(44) in tRNA(Ser) + S-adenosyl-L-homocysteine + H(+)</text>
        <dbReference type="Rhea" id="RHEA:43100"/>
        <dbReference type="Rhea" id="RHEA-COMP:10339"/>
        <dbReference type="Rhea" id="RHEA-COMP:10340"/>
        <dbReference type="ChEBI" id="CHEBI:15378"/>
        <dbReference type="ChEBI" id="CHEBI:57856"/>
        <dbReference type="ChEBI" id="CHEBI:59789"/>
        <dbReference type="ChEBI" id="CHEBI:65315"/>
        <dbReference type="ChEBI" id="CHEBI:74478"/>
        <dbReference type="EC" id="2.1.1.211"/>
    </reaction>
</comment>
<evidence type="ECO:0000256" key="10">
    <source>
        <dbReference type="RuleBase" id="RU368004"/>
    </source>
</evidence>
<evidence type="ECO:0000313" key="11">
    <source>
        <dbReference type="EMBL" id="VDP06851.1"/>
    </source>
</evidence>
<evidence type="ECO:0000256" key="3">
    <source>
        <dbReference type="ARBA" id="ARBA00009056"/>
    </source>
</evidence>
<dbReference type="GO" id="GO:0005737">
    <property type="term" value="C:cytoplasm"/>
    <property type="evidence" value="ECO:0007669"/>
    <property type="project" value="UniProtKB-SubCell"/>
</dbReference>
<dbReference type="InterPro" id="IPR011671">
    <property type="entry name" value="tRNA_uracil_MeTrfase"/>
</dbReference>
<dbReference type="EMBL" id="UZAM01008893">
    <property type="protein sequence ID" value="VDP06851.1"/>
    <property type="molecule type" value="Genomic_DNA"/>
</dbReference>
<evidence type="ECO:0000256" key="1">
    <source>
        <dbReference type="ARBA" id="ARBA00002778"/>
    </source>
</evidence>
<keyword evidence="7 10" id="KW-0949">S-adenosyl-L-methionine</keyword>
<evidence type="ECO:0000256" key="9">
    <source>
        <dbReference type="ARBA" id="ARBA00047957"/>
    </source>
</evidence>
<dbReference type="SUPFAM" id="SSF53335">
    <property type="entry name" value="S-adenosyl-L-methionine-dependent methyltransferases"/>
    <property type="match status" value="1"/>
</dbReference>
<keyword evidence="5 10" id="KW-0489">Methyltransferase</keyword>
<reference evidence="13" key="1">
    <citation type="submission" date="2016-06" db="UniProtKB">
        <authorList>
            <consortium name="WormBaseParasite"/>
        </authorList>
    </citation>
    <scope>IDENTIFICATION</scope>
</reference>
<dbReference type="OrthoDB" id="10047021at2759"/>
<dbReference type="PANTHER" id="PTHR21210:SF0">
    <property type="entry name" value="TRNA (URACIL-O(2)-)-METHYLTRANSFERASE-RELATED"/>
    <property type="match status" value="1"/>
</dbReference>
<evidence type="ECO:0000256" key="8">
    <source>
        <dbReference type="ARBA" id="ARBA00022694"/>
    </source>
</evidence>
<keyword evidence="4 10" id="KW-0963">Cytoplasm</keyword>
<dbReference type="InterPro" id="IPR029063">
    <property type="entry name" value="SAM-dependent_MTases_sf"/>
</dbReference>
<dbReference type="PANTHER" id="PTHR21210">
    <property type="entry name" value="TRNA (URACIL-O(2)-)-METHYLTRANSFERASE-RELATED"/>
    <property type="match status" value="1"/>
</dbReference>
<keyword evidence="6 10" id="KW-0808">Transferase</keyword>
<protein>
    <recommendedName>
        <fullName evidence="10">tRNA (uracil-O(2)-)-methyltransferase</fullName>
        <ecNumber evidence="10">2.1.1.211</ecNumber>
    </recommendedName>
</protein>
<evidence type="ECO:0000256" key="5">
    <source>
        <dbReference type="ARBA" id="ARBA00022603"/>
    </source>
</evidence>
<proteinExistence type="inferred from homology"/>
<dbReference type="Proteomes" id="UP000270296">
    <property type="component" value="Unassembled WGS sequence"/>
</dbReference>
<evidence type="ECO:0000256" key="6">
    <source>
        <dbReference type="ARBA" id="ARBA00022679"/>
    </source>
</evidence>
<dbReference type="EC" id="2.1.1.211" evidence="10"/>
<evidence type="ECO:0000313" key="12">
    <source>
        <dbReference type="Proteomes" id="UP000270296"/>
    </source>
</evidence>
<evidence type="ECO:0000256" key="7">
    <source>
        <dbReference type="ARBA" id="ARBA00022691"/>
    </source>
</evidence>
<comment type="subcellular location">
    <subcellularLocation>
        <location evidence="2 10">Cytoplasm</location>
    </subcellularLocation>
</comment>
<sequence>MSYHSIGFITVHLSLVNTNASHMIGMHDEFVCPDWQPCAPELLIAFWDKEGEICSEQSQFLDLGCGNGLLVYILSQENCKGSGIDLRKRKIWDWYGHGVMLQVVHPSCNFFLLPCCTYDFFGKFQRDDDRSSSYRCYLEYLSNVAEKCGFTTCIIGQHSSVLPHESILKNIETMLLHSRGETRHENNEEPTSDSSSALMAGFKVQEKQQARNCTLLSKDVTHSIICKVVPQLLKSENWIILQRHGSERRWNLGSKFFTNQY</sequence>